<dbReference type="Proteomes" id="UP000504621">
    <property type="component" value="Unplaced"/>
</dbReference>
<organism evidence="2 3">
    <name type="scientific">Herrania umbratica</name>
    <dbReference type="NCBI Taxonomy" id="108875"/>
    <lineage>
        <taxon>Eukaryota</taxon>
        <taxon>Viridiplantae</taxon>
        <taxon>Streptophyta</taxon>
        <taxon>Embryophyta</taxon>
        <taxon>Tracheophyta</taxon>
        <taxon>Spermatophyta</taxon>
        <taxon>Magnoliopsida</taxon>
        <taxon>eudicotyledons</taxon>
        <taxon>Gunneridae</taxon>
        <taxon>Pentapetalae</taxon>
        <taxon>rosids</taxon>
        <taxon>malvids</taxon>
        <taxon>Malvales</taxon>
        <taxon>Malvaceae</taxon>
        <taxon>Byttnerioideae</taxon>
        <taxon>Herrania</taxon>
    </lineage>
</organism>
<dbReference type="InterPro" id="IPR025659">
    <property type="entry name" value="Tubby-like_C"/>
</dbReference>
<dbReference type="RefSeq" id="XP_021291711.1">
    <property type="nucleotide sequence ID" value="XM_021436036.1"/>
</dbReference>
<dbReference type="InterPro" id="IPR038595">
    <property type="entry name" value="LOR_sf"/>
</dbReference>
<dbReference type="OrthoDB" id="97518at2759"/>
<evidence type="ECO:0000313" key="2">
    <source>
        <dbReference type="Proteomes" id="UP000504621"/>
    </source>
</evidence>
<evidence type="ECO:0000313" key="3">
    <source>
        <dbReference type="RefSeq" id="XP_021291711.1"/>
    </source>
</evidence>
<accession>A0A6J1AXU8</accession>
<gene>
    <name evidence="3" type="primary">LOC110422211</name>
</gene>
<dbReference type="Gene3D" id="2.40.160.200">
    <property type="entry name" value="LURP1-related"/>
    <property type="match status" value="1"/>
</dbReference>
<evidence type="ECO:0000256" key="1">
    <source>
        <dbReference type="ARBA" id="ARBA00005437"/>
    </source>
</evidence>
<dbReference type="Pfam" id="PF04525">
    <property type="entry name" value="LOR"/>
    <property type="match status" value="1"/>
</dbReference>
<name>A0A6J1AXU8_9ROSI</name>
<sequence>MNPMAALGGILPLPAPANAYTPPTNPIVVIGEQFLAPYPVELKIQQKIFTLAENNFDVTDVNGSLIFKVKGKLFSIRDRRVLLDAVGSPLVSLKQKILTVHRRWQVFRGESNSSNDLLFSVKKSSFLQLKTTLDVFLASNTSESVPDFRIKGGWHESGCTIYAGETVIAQMHRKHSLQTVVFDTDNFGVTACPNVDYAFIVTLVVILDEINADRSGED</sequence>
<protein>
    <submittedName>
        <fullName evidence="3">Protein LURP-one-related 10-like</fullName>
    </submittedName>
</protein>
<dbReference type="InterPro" id="IPR007612">
    <property type="entry name" value="LOR"/>
</dbReference>
<keyword evidence="2" id="KW-1185">Reference proteome</keyword>
<dbReference type="PANTHER" id="PTHR31087:SF58">
    <property type="entry name" value="OS07G0230700 PROTEIN"/>
    <property type="match status" value="1"/>
</dbReference>
<reference evidence="3" key="1">
    <citation type="submission" date="2025-08" db="UniProtKB">
        <authorList>
            <consortium name="RefSeq"/>
        </authorList>
    </citation>
    <scope>IDENTIFICATION</scope>
    <source>
        <tissue evidence="3">Leaf</tissue>
    </source>
</reference>
<dbReference type="GeneID" id="110422211"/>
<proteinExistence type="inferred from homology"/>
<comment type="similarity">
    <text evidence="1">Belongs to the LOR family.</text>
</comment>
<dbReference type="AlphaFoldDB" id="A0A6J1AXU8"/>
<dbReference type="SUPFAM" id="SSF54518">
    <property type="entry name" value="Tubby C-terminal domain-like"/>
    <property type="match status" value="1"/>
</dbReference>
<dbReference type="PANTHER" id="PTHR31087">
    <property type="match status" value="1"/>
</dbReference>